<dbReference type="InterPro" id="IPR050383">
    <property type="entry name" value="GlyoxalaseI/FosfomycinResist"/>
</dbReference>
<dbReference type="Proteomes" id="UP000677265">
    <property type="component" value="Unassembled WGS sequence"/>
</dbReference>
<dbReference type="InterPro" id="IPR004360">
    <property type="entry name" value="Glyas_Fos-R_dOase_dom"/>
</dbReference>
<gene>
    <name evidence="3" type="ORF">KHB02_003335</name>
    <name evidence="2" type="ORF">KHB02_32860</name>
</gene>
<dbReference type="Gene3D" id="3.10.180.10">
    <property type="entry name" value="2,3-Dihydroxybiphenyl 1,2-Dioxygenase, domain 1"/>
    <property type="match status" value="1"/>
</dbReference>
<dbReference type="SUPFAM" id="SSF54593">
    <property type="entry name" value="Glyoxalase/Bleomycin resistance protein/Dihydroxybiphenyl dioxygenase"/>
    <property type="match status" value="1"/>
</dbReference>
<reference evidence="2" key="1">
    <citation type="submission" date="2021-05" db="EMBL/GenBank/DDBJ databases">
        <title>Novel Bacillus species.</title>
        <authorList>
            <person name="Liu G."/>
        </authorList>
    </citation>
    <scope>NUCLEOTIDE SEQUENCE</scope>
    <source>
        <strain evidence="2 4">FJAT-50051</strain>
    </source>
</reference>
<evidence type="ECO:0000313" key="2">
    <source>
        <dbReference type="EMBL" id="MBS4186187.1"/>
    </source>
</evidence>
<dbReference type="PANTHER" id="PTHR21366">
    <property type="entry name" value="GLYOXALASE FAMILY PROTEIN"/>
    <property type="match status" value="1"/>
</dbReference>
<sequence length="128" mass="14488">MNIKGLDHLVLTVKEIEVTCKFYSSVMGMEVQTFGEGRKALKFGNQKINLHQSGREFEPKAIRPTPGSADLCFITDTPIEEIIESLEKHRITIIEGPIERTGALGRINSVYFRDPDLNLIEVSNYIKH</sequence>
<dbReference type="InterPro" id="IPR037523">
    <property type="entry name" value="VOC_core"/>
</dbReference>
<evidence type="ECO:0000313" key="4">
    <source>
        <dbReference type="Proteomes" id="UP000677265"/>
    </source>
</evidence>
<dbReference type="Pfam" id="PF00903">
    <property type="entry name" value="Glyoxalase"/>
    <property type="match status" value="1"/>
</dbReference>
<feature type="domain" description="VOC" evidence="1">
    <location>
        <begin position="5"/>
        <end position="125"/>
    </location>
</feature>
<evidence type="ECO:0000259" key="1">
    <source>
        <dbReference type="PROSITE" id="PS51819"/>
    </source>
</evidence>
<protein>
    <submittedName>
        <fullName evidence="2">VOC family protein</fullName>
    </submittedName>
</protein>
<accession>A0A942YBX1</accession>
<organism evidence="2">
    <name type="scientific">Neobacillus citreus</name>
    <dbReference type="NCBI Taxonomy" id="2833578"/>
    <lineage>
        <taxon>Bacteria</taxon>
        <taxon>Bacillati</taxon>
        <taxon>Bacillota</taxon>
        <taxon>Bacilli</taxon>
        <taxon>Bacillales</taxon>
        <taxon>Bacillaceae</taxon>
        <taxon>Neobacillus</taxon>
    </lineage>
</organism>
<keyword evidence="4" id="KW-1185">Reference proteome</keyword>
<proteinExistence type="predicted"/>
<dbReference type="PROSITE" id="PS51819">
    <property type="entry name" value="VOC"/>
    <property type="match status" value="1"/>
</dbReference>
<dbReference type="EMBL" id="JAGYPE010000006">
    <property type="protein sequence ID" value="MBS4186187.1"/>
    <property type="molecule type" value="Genomic_DNA"/>
</dbReference>
<evidence type="ECO:0000313" key="3">
    <source>
        <dbReference type="EMBL" id="MCH6264560.1"/>
    </source>
</evidence>
<dbReference type="AlphaFoldDB" id="A0A942YBX1"/>
<dbReference type="InterPro" id="IPR029068">
    <property type="entry name" value="Glyas_Bleomycin-R_OHBP_Dase"/>
</dbReference>
<dbReference type="RefSeq" id="WP_213146074.1">
    <property type="nucleotide sequence ID" value="NZ_JAGYPE020000003.1"/>
</dbReference>
<comment type="caution">
    <text evidence="2">The sequence shown here is derived from an EMBL/GenBank/DDBJ whole genome shotgun (WGS) entry which is preliminary data.</text>
</comment>
<dbReference type="PANTHER" id="PTHR21366:SF14">
    <property type="entry name" value="GLYOXALASE DOMAIN-CONTAINING PROTEIN 5"/>
    <property type="match status" value="1"/>
</dbReference>
<dbReference type="CDD" id="cd07253">
    <property type="entry name" value="GLOD5"/>
    <property type="match status" value="1"/>
</dbReference>
<dbReference type="EMBL" id="JAGYPE020000003">
    <property type="protein sequence ID" value="MCH6264560.1"/>
    <property type="molecule type" value="Genomic_DNA"/>
</dbReference>
<name>A0A942YBX1_9BACI</name>